<dbReference type="Proteomes" id="UP000238350">
    <property type="component" value="Unassembled WGS sequence"/>
</dbReference>
<evidence type="ECO:0000256" key="6">
    <source>
        <dbReference type="SAM" id="MobiDB-lite"/>
    </source>
</evidence>
<evidence type="ECO:0000256" key="2">
    <source>
        <dbReference type="ARBA" id="ARBA00023155"/>
    </source>
</evidence>
<protein>
    <submittedName>
        <fullName evidence="8">Homeobox protein YOX1</fullName>
    </submittedName>
</protein>
<dbReference type="Pfam" id="PF00046">
    <property type="entry name" value="Homeodomain"/>
    <property type="match status" value="1"/>
</dbReference>
<keyword evidence="1 4" id="KW-0238">DNA-binding</keyword>
<dbReference type="SUPFAM" id="SSF46689">
    <property type="entry name" value="Homeodomain-like"/>
    <property type="match status" value="1"/>
</dbReference>
<dbReference type="InterPro" id="IPR009057">
    <property type="entry name" value="Homeodomain-like_sf"/>
</dbReference>
<feature type="compositionally biased region" description="Polar residues" evidence="6">
    <location>
        <begin position="140"/>
        <end position="154"/>
    </location>
</feature>
<dbReference type="GO" id="GO:0000978">
    <property type="term" value="F:RNA polymerase II cis-regulatory region sequence-specific DNA binding"/>
    <property type="evidence" value="ECO:0007669"/>
    <property type="project" value="TreeGrafter"/>
</dbReference>
<dbReference type="GO" id="GO:0005634">
    <property type="term" value="C:nucleus"/>
    <property type="evidence" value="ECO:0007669"/>
    <property type="project" value="UniProtKB-SubCell"/>
</dbReference>
<keyword evidence="3 4" id="KW-0539">Nucleus</keyword>
<evidence type="ECO:0000256" key="4">
    <source>
        <dbReference type="PROSITE-ProRule" id="PRU00108"/>
    </source>
</evidence>
<reference evidence="8 9" key="1">
    <citation type="submission" date="2017-04" db="EMBL/GenBank/DDBJ databases">
        <title>Genome sequencing of [Candida] sorbophila.</title>
        <authorList>
            <person name="Ahn J.O."/>
        </authorList>
    </citation>
    <scope>NUCLEOTIDE SEQUENCE [LARGE SCALE GENOMIC DNA]</scope>
    <source>
        <strain evidence="8 9">DS02</strain>
    </source>
</reference>
<evidence type="ECO:0000313" key="8">
    <source>
        <dbReference type="EMBL" id="PRT53031.1"/>
    </source>
</evidence>
<dbReference type="PANTHER" id="PTHR24324">
    <property type="entry name" value="HOMEOBOX PROTEIN HHEX"/>
    <property type="match status" value="1"/>
</dbReference>
<comment type="subcellular location">
    <subcellularLocation>
        <location evidence="4 5">Nucleus</location>
    </subcellularLocation>
</comment>
<dbReference type="Gene3D" id="1.10.10.60">
    <property type="entry name" value="Homeodomain-like"/>
    <property type="match status" value="1"/>
</dbReference>
<evidence type="ECO:0000313" key="9">
    <source>
        <dbReference type="Proteomes" id="UP000238350"/>
    </source>
</evidence>
<dbReference type="CDD" id="cd00086">
    <property type="entry name" value="homeodomain"/>
    <property type="match status" value="1"/>
</dbReference>
<dbReference type="InterPro" id="IPR051000">
    <property type="entry name" value="Homeobox_DNA-bind_prot"/>
</dbReference>
<evidence type="ECO:0000256" key="1">
    <source>
        <dbReference type="ARBA" id="ARBA00023125"/>
    </source>
</evidence>
<evidence type="ECO:0000259" key="7">
    <source>
        <dbReference type="PROSITE" id="PS50071"/>
    </source>
</evidence>
<dbReference type="PROSITE" id="PS50071">
    <property type="entry name" value="HOMEOBOX_2"/>
    <property type="match status" value="1"/>
</dbReference>
<evidence type="ECO:0000256" key="3">
    <source>
        <dbReference type="ARBA" id="ARBA00023242"/>
    </source>
</evidence>
<accession>A0A2T0FDH8</accession>
<name>A0A2T0FDH8_9ASCO</name>
<keyword evidence="9" id="KW-1185">Reference proteome</keyword>
<organism evidence="8 9">
    <name type="scientific">Wickerhamiella sorbophila</name>
    <dbReference type="NCBI Taxonomy" id="45607"/>
    <lineage>
        <taxon>Eukaryota</taxon>
        <taxon>Fungi</taxon>
        <taxon>Dikarya</taxon>
        <taxon>Ascomycota</taxon>
        <taxon>Saccharomycotina</taxon>
        <taxon>Dipodascomycetes</taxon>
        <taxon>Dipodascales</taxon>
        <taxon>Trichomonascaceae</taxon>
        <taxon>Wickerhamiella</taxon>
    </lineage>
</organism>
<feature type="compositionally biased region" description="Low complexity" evidence="6">
    <location>
        <begin position="100"/>
        <end position="120"/>
    </location>
</feature>
<sequence>MTAKVEDSQCLAFITHLPETYQSNEPRIDETQLARRKRRRTSPSELSVLEAEFRANNRPARQDRERIAGRVGMTEKAVQIWFQNKRQQCRRQKSDPARRSSSTSNTSSSMSSGESSFDSSMGTPATRSNTIPNAPELSPISRTISIFGSHPTENSSPLPSPPSSHSTLAGPTQLPQFLAKQAPATLNSIQEHADPRPALAKRANTVRLAMSADGKAEVVVRAPLRPLNTNNMTPVSNRRATRFVSLPSPRELLERDAEAAQCLLFLKSGRGH</sequence>
<dbReference type="PROSITE" id="PS00027">
    <property type="entry name" value="HOMEOBOX_1"/>
    <property type="match status" value="1"/>
</dbReference>
<dbReference type="GO" id="GO:0000981">
    <property type="term" value="F:DNA-binding transcription factor activity, RNA polymerase II-specific"/>
    <property type="evidence" value="ECO:0007669"/>
    <property type="project" value="InterPro"/>
</dbReference>
<dbReference type="OrthoDB" id="6159439at2759"/>
<keyword evidence="2 4" id="KW-0371">Homeobox</keyword>
<dbReference type="EMBL" id="NDIQ01000001">
    <property type="protein sequence ID" value="PRT53031.1"/>
    <property type="molecule type" value="Genomic_DNA"/>
</dbReference>
<gene>
    <name evidence="8" type="ORF">B9G98_00651</name>
</gene>
<dbReference type="InterPro" id="IPR017970">
    <property type="entry name" value="Homeobox_CS"/>
</dbReference>
<dbReference type="AlphaFoldDB" id="A0A2T0FDH8"/>
<comment type="caution">
    <text evidence="8">The sequence shown here is derived from an EMBL/GenBank/DDBJ whole genome shotgun (WGS) entry which is preliminary data.</text>
</comment>
<feature type="region of interest" description="Disordered" evidence="6">
    <location>
        <begin position="23"/>
        <end position="171"/>
    </location>
</feature>
<dbReference type="InterPro" id="IPR001356">
    <property type="entry name" value="HD"/>
</dbReference>
<feature type="compositionally biased region" description="Basic and acidic residues" evidence="6">
    <location>
        <begin position="51"/>
        <end position="68"/>
    </location>
</feature>
<feature type="domain" description="Homeobox" evidence="7">
    <location>
        <begin position="32"/>
        <end position="92"/>
    </location>
</feature>
<dbReference type="GeneID" id="36514400"/>
<dbReference type="STRING" id="45607.A0A2T0FDH8"/>
<evidence type="ECO:0000256" key="5">
    <source>
        <dbReference type="RuleBase" id="RU000682"/>
    </source>
</evidence>
<feature type="DNA-binding region" description="Homeobox" evidence="4">
    <location>
        <begin position="34"/>
        <end position="93"/>
    </location>
</feature>
<dbReference type="PANTHER" id="PTHR24324:SF9">
    <property type="entry name" value="HOMEOBOX DOMAIN-CONTAINING PROTEIN"/>
    <property type="match status" value="1"/>
</dbReference>
<proteinExistence type="predicted"/>
<dbReference type="RefSeq" id="XP_024662977.1">
    <property type="nucleotide sequence ID" value="XM_024807209.1"/>
</dbReference>
<feature type="compositionally biased region" description="Polar residues" evidence="6">
    <location>
        <begin position="121"/>
        <end position="132"/>
    </location>
</feature>
<dbReference type="SMART" id="SM00389">
    <property type="entry name" value="HOX"/>
    <property type="match status" value="1"/>
</dbReference>
<dbReference type="GO" id="GO:0030154">
    <property type="term" value="P:cell differentiation"/>
    <property type="evidence" value="ECO:0007669"/>
    <property type="project" value="TreeGrafter"/>
</dbReference>